<dbReference type="RefSeq" id="XP_051448109.1">
    <property type="nucleotide sequence ID" value="XM_051586183.1"/>
</dbReference>
<organism evidence="1 2">
    <name type="scientific">Umbelopsis ramanniana AG</name>
    <dbReference type="NCBI Taxonomy" id="1314678"/>
    <lineage>
        <taxon>Eukaryota</taxon>
        <taxon>Fungi</taxon>
        <taxon>Fungi incertae sedis</taxon>
        <taxon>Mucoromycota</taxon>
        <taxon>Mucoromycotina</taxon>
        <taxon>Umbelopsidomycetes</taxon>
        <taxon>Umbelopsidales</taxon>
        <taxon>Umbelopsidaceae</taxon>
        <taxon>Umbelopsis</taxon>
    </lineage>
</organism>
<reference evidence="1" key="1">
    <citation type="submission" date="2021-06" db="EMBL/GenBank/DDBJ databases">
        <authorList>
            <consortium name="DOE Joint Genome Institute"/>
            <person name="Mondo S.J."/>
            <person name="Amses K.R."/>
            <person name="Simmons D.R."/>
            <person name="Longcore J.E."/>
            <person name="Seto K."/>
            <person name="Alves G.H."/>
            <person name="Bonds A.E."/>
            <person name="Quandt C.A."/>
            <person name="Davis W.J."/>
            <person name="Chang Y."/>
            <person name="Letcher P.M."/>
            <person name="Powell M.J."/>
            <person name="Kuo A."/>
            <person name="Labutti K."/>
            <person name="Pangilinan J."/>
            <person name="Andreopoulos W."/>
            <person name="Tritt A."/>
            <person name="Riley R."/>
            <person name="Hundley H."/>
            <person name="Johnson J."/>
            <person name="Lipzen A."/>
            <person name="Barry K."/>
            <person name="Berbee M.L."/>
            <person name="Buchler N.E."/>
            <person name="Grigoriev I.V."/>
            <person name="Spatafora J.W."/>
            <person name="Stajich J.E."/>
            <person name="James T.Y."/>
        </authorList>
    </citation>
    <scope>NUCLEOTIDE SEQUENCE</scope>
    <source>
        <strain evidence="1">AG</strain>
    </source>
</reference>
<name>A0AAD5EIV4_UMBRA</name>
<keyword evidence="2" id="KW-1185">Reference proteome</keyword>
<dbReference type="InterPro" id="IPR010530">
    <property type="entry name" value="B12D"/>
</dbReference>
<sequence length="49" mass="5256">MILSKLPRPGHIPVEVKPLIFIVSAAVTGALFASARKLGTDDSLRKRNA</sequence>
<reference evidence="1" key="2">
    <citation type="journal article" date="2022" name="Proc. Natl. Acad. Sci. U.S.A.">
        <title>Diploid-dominant life cycles characterize the early evolution of Fungi.</title>
        <authorList>
            <person name="Amses K.R."/>
            <person name="Simmons D.R."/>
            <person name="Longcore J.E."/>
            <person name="Mondo S.J."/>
            <person name="Seto K."/>
            <person name="Jeronimo G.H."/>
            <person name="Bonds A.E."/>
            <person name="Quandt C.A."/>
            <person name="Davis W.J."/>
            <person name="Chang Y."/>
            <person name="Federici B.A."/>
            <person name="Kuo A."/>
            <person name="LaButti K."/>
            <person name="Pangilinan J."/>
            <person name="Andreopoulos W."/>
            <person name="Tritt A."/>
            <person name="Riley R."/>
            <person name="Hundley H."/>
            <person name="Johnson J."/>
            <person name="Lipzen A."/>
            <person name="Barry K."/>
            <person name="Lang B.F."/>
            <person name="Cuomo C.A."/>
            <person name="Buchler N.E."/>
            <person name="Grigoriev I.V."/>
            <person name="Spatafora J.W."/>
            <person name="Stajich J.E."/>
            <person name="James T.Y."/>
        </authorList>
    </citation>
    <scope>NUCLEOTIDE SEQUENCE</scope>
    <source>
        <strain evidence="1">AG</strain>
    </source>
</reference>
<accession>A0AAD5EIV4</accession>
<dbReference type="Proteomes" id="UP001206595">
    <property type="component" value="Unassembled WGS sequence"/>
</dbReference>
<dbReference type="GeneID" id="75911531"/>
<dbReference type="Pfam" id="PF06522">
    <property type="entry name" value="B12D"/>
    <property type="match status" value="1"/>
</dbReference>
<evidence type="ECO:0000313" key="1">
    <source>
        <dbReference type="EMBL" id="KAI8583105.1"/>
    </source>
</evidence>
<dbReference type="AlphaFoldDB" id="A0AAD5EIV4"/>
<gene>
    <name evidence="1" type="ORF">K450DRAFT_224235</name>
</gene>
<protein>
    <submittedName>
        <fullName evidence="1">Uncharacterized protein</fullName>
    </submittedName>
</protein>
<evidence type="ECO:0000313" key="2">
    <source>
        <dbReference type="Proteomes" id="UP001206595"/>
    </source>
</evidence>
<comment type="caution">
    <text evidence="1">The sequence shown here is derived from an EMBL/GenBank/DDBJ whole genome shotgun (WGS) entry which is preliminary data.</text>
</comment>
<dbReference type="EMBL" id="MU620897">
    <property type="protein sequence ID" value="KAI8583105.1"/>
    <property type="molecule type" value="Genomic_DNA"/>
</dbReference>
<proteinExistence type="predicted"/>